<organism evidence="7 8">
    <name type="scientific">Novimethylophilus kurashikiensis</name>
    <dbReference type="NCBI Taxonomy" id="1825523"/>
    <lineage>
        <taxon>Bacteria</taxon>
        <taxon>Pseudomonadati</taxon>
        <taxon>Pseudomonadota</taxon>
        <taxon>Betaproteobacteria</taxon>
        <taxon>Nitrosomonadales</taxon>
        <taxon>Methylophilaceae</taxon>
        <taxon>Novimethylophilus</taxon>
    </lineage>
</organism>
<dbReference type="Gene3D" id="2.40.30.170">
    <property type="match status" value="1"/>
</dbReference>
<feature type="domain" description="CzcB-like barrel-sandwich hybrid" evidence="6">
    <location>
        <begin position="82"/>
        <end position="223"/>
    </location>
</feature>
<dbReference type="Pfam" id="PF25973">
    <property type="entry name" value="BSH_CzcB"/>
    <property type="match status" value="1"/>
</dbReference>
<accession>A0A2R5F7C4</accession>
<dbReference type="Gene3D" id="1.10.287.470">
    <property type="entry name" value="Helix hairpin bin"/>
    <property type="match status" value="1"/>
</dbReference>
<dbReference type="GO" id="GO:0022857">
    <property type="term" value="F:transmembrane transporter activity"/>
    <property type="evidence" value="ECO:0007669"/>
    <property type="project" value="InterPro"/>
</dbReference>
<proteinExistence type="inferred from homology"/>
<dbReference type="OrthoDB" id="9806939at2"/>
<name>A0A2R5F7C4_9PROT</name>
<dbReference type="RefSeq" id="WP_109015290.1">
    <property type="nucleotide sequence ID" value="NZ_BDOQ01000006.1"/>
</dbReference>
<keyword evidence="2" id="KW-0813">Transport</keyword>
<comment type="caution">
    <text evidence="7">The sequence shown here is derived from an EMBL/GenBank/DDBJ whole genome shotgun (WGS) entry which is preliminary data.</text>
</comment>
<reference evidence="7 8" key="1">
    <citation type="journal article" date="2018" name="Environ. Microbiol.">
        <title>Isolation and genomic characterization of Novimethylophilus kurashikiensis gen. nov. sp. nov., a new lanthanide-dependent methylotrophic species of Methylophilaceae.</title>
        <authorList>
            <person name="Lv H."/>
            <person name="Sahin N."/>
            <person name="Tani A."/>
        </authorList>
    </citation>
    <scope>NUCLEOTIDE SEQUENCE [LARGE SCALE GENOMIC DNA]</scope>
    <source>
        <strain evidence="7 8">La2-4</strain>
    </source>
</reference>
<evidence type="ECO:0000256" key="3">
    <source>
        <dbReference type="SAM" id="SignalP"/>
    </source>
</evidence>
<gene>
    <name evidence="7" type="primary">czcB</name>
    <name evidence="7" type="ORF">NMK_1647</name>
</gene>
<feature type="signal peptide" evidence="3">
    <location>
        <begin position="1"/>
        <end position="27"/>
    </location>
</feature>
<keyword evidence="3" id="KW-0732">Signal</keyword>
<feature type="domain" description="CusB-like beta-barrel" evidence="5">
    <location>
        <begin position="227"/>
        <end position="298"/>
    </location>
</feature>
<evidence type="ECO:0000313" key="7">
    <source>
        <dbReference type="EMBL" id="GBG14087.1"/>
    </source>
</evidence>
<sequence length="375" mass="40661">MKKLLVALAACGILAVGWYTVKAPADAAAAPAAHVTPPREPNVLRYAPDAPQLAYLKIAPAESGPVPAIEPLQGHVAYDADRTSRISTPIAGRVLKIHAEPGDRVKPGQPLVTIDSPDFAQASADARKAESDLMLKKAAFDRAHTLFDGNVLARKDFESAQADMQQSEIELDRARARLRNLGPVNANGYVLTSRIGGIVTERQVNPGSEVRPDAPGPLFVVSDPTHLWINVEVPEKDLGKVHEGQHFKIEADGYPGENFDAVAQMIGKVLDPTSRRIIVRCSVEDRDEKLKPEMYVHATPLGSNQTEPHVPNEALITEGLQSFIFVERSPGVLEKRRVILNYRGHEESYIASGLNAGERIAVRGALLLNAEMAGE</sequence>
<dbReference type="InterPro" id="IPR051909">
    <property type="entry name" value="MFP_Cation_Efflux"/>
</dbReference>
<dbReference type="FunFam" id="2.40.30.170:FF:000010">
    <property type="entry name" value="Efflux RND transporter periplasmic adaptor subunit"/>
    <property type="match status" value="1"/>
</dbReference>
<feature type="chain" id="PRO_5015342678" evidence="3">
    <location>
        <begin position="28"/>
        <end position="375"/>
    </location>
</feature>
<evidence type="ECO:0000259" key="4">
    <source>
        <dbReference type="Pfam" id="PF25893"/>
    </source>
</evidence>
<dbReference type="Pfam" id="PF25954">
    <property type="entry name" value="Beta-barrel_RND_2"/>
    <property type="match status" value="1"/>
</dbReference>
<dbReference type="Gene3D" id="2.40.50.100">
    <property type="match status" value="1"/>
</dbReference>
<dbReference type="AlphaFoldDB" id="A0A2R5F7C4"/>
<dbReference type="InterPro" id="IPR006143">
    <property type="entry name" value="RND_pump_MFP"/>
</dbReference>
<evidence type="ECO:0000313" key="8">
    <source>
        <dbReference type="Proteomes" id="UP000245081"/>
    </source>
</evidence>
<dbReference type="InterPro" id="IPR058792">
    <property type="entry name" value="Beta-barrel_RND_2"/>
</dbReference>
<comment type="similarity">
    <text evidence="1">Belongs to the membrane fusion protein (MFP) (TC 8.A.1) family.</text>
</comment>
<dbReference type="Gene3D" id="2.40.420.20">
    <property type="match status" value="1"/>
</dbReference>
<dbReference type="Pfam" id="PF25893">
    <property type="entry name" value="HH_CzcB"/>
    <property type="match status" value="1"/>
</dbReference>
<evidence type="ECO:0000256" key="2">
    <source>
        <dbReference type="ARBA" id="ARBA00022448"/>
    </source>
</evidence>
<feature type="domain" description="CzcB-like alpha-helical hairpin" evidence="4">
    <location>
        <begin position="122"/>
        <end position="179"/>
    </location>
</feature>
<dbReference type="PANTHER" id="PTHR30097">
    <property type="entry name" value="CATION EFFLUX SYSTEM PROTEIN CUSB"/>
    <property type="match status" value="1"/>
</dbReference>
<dbReference type="Proteomes" id="UP000245081">
    <property type="component" value="Unassembled WGS sequence"/>
</dbReference>
<dbReference type="GO" id="GO:0016020">
    <property type="term" value="C:membrane"/>
    <property type="evidence" value="ECO:0007669"/>
    <property type="project" value="InterPro"/>
</dbReference>
<dbReference type="InterPro" id="IPR058648">
    <property type="entry name" value="HH_CzcB-like"/>
</dbReference>
<evidence type="ECO:0000256" key="1">
    <source>
        <dbReference type="ARBA" id="ARBA00009477"/>
    </source>
</evidence>
<protein>
    <submittedName>
        <fullName evidence="7">Membrane fusion protein, cobalt-zinc-cadmium efflux system</fullName>
    </submittedName>
</protein>
<evidence type="ECO:0000259" key="5">
    <source>
        <dbReference type="Pfam" id="PF25954"/>
    </source>
</evidence>
<dbReference type="NCBIfam" id="TIGR01730">
    <property type="entry name" value="RND_mfp"/>
    <property type="match status" value="1"/>
</dbReference>
<keyword evidence="8" id="KW-1185">Reference proteome</keyword>
<evidence type="ECO:0000259" key="6">
    <source>
        <dbReference type="Pfam" id="PF25973"/>
    </source>
</evidence>
<dbReference type="InterPro" id="IPR058647">
    <property type="entry name" value="BSH_CzcB-like"/>
</dbReference>
<dbReference type="EMBL" id="BDOQ01000006">
    <property type="protein sequence ID" value="GBG14087.1"/>
    <property type="molecule type" value="Genomic_DNA"/>
</dbReference>
<dbReference type="SUPFAM" id="SSF111369">
    <property type="entry name" value="HlyD-like secretion proteins"/>
    <property type="match status" value="1"/>
</dbReference>